<dbReference type="OrthoDB" id="2403434at2759"/>
<dbReference type="AlphaFoldDB" id="A0A2Z6Q2J6"/>
<evidence type="ECO:0000313" key="9">
    <source>
        <dbReference type="Proteomes" id="UP000247702"/>
    </source>
</evidence>
<reference evidence="7 9" key="1">
    <citation type="submission" date="2017-11" db="EMBL/GenBank/DDBJ databases">
        <title>The genome of Rhizophagus clarus HR1 reveals common genetic basis of auxotrophy among arbuscular mycorrhizal fungi.</title>
        <authorList>
            <person name="Kobayashi Y."/>
        </authorList>
    </citation>
    <scope>NUCLEOTIDE SEQUENCE [LARGE SCALE GENOMIC DNA]</scope>
    <source>
        <strain evidence="7 9">HR1</strain>
    </source>
</reference>
<dbReference type="PANTHER" id="PTHR46716:SF1">
    <property type="entry name" value="MITOGEN-ACTIVATED PROTEIN KINASE KINASE KINASE 7"/>
    <property type="match status" value="1"/>
</dbReference>
<evidence type="ECO:0000256" key="1">
    <source>
        <dbReference type="ARBA" id="ARBA00022527"/>
    </source>
</evidence>
<dbReference type="SUPFAM" id="SSF56112">
    <property type="entry name" value="Protein kinase-like (PK-like)"/>
    <property type="match status" value="1"/>
</dbReference>
<evidence type="ECO:0000313" key="7">
    <source>
        <dbReference type="EMBL" id="GBB83745.1"/>
    </source>
</evidence>
<gene>
    <name evidence="8" type="ORF">RCL2_002892500</name>
    <name evidence="7" type="ORF">RclHR1_10410005</name>
</gene>
<keyword evidence="9" id="KW-1185">Reference proteome</keyword>
<dbReference type="EMBL" id="BEXD01000049">
    <property type="protein sequence ID" value="GBB83745.1"/>
    <property type="molecule type" value="Genomic_DNA"/>
</dbReference>
<dbReference type="Proteomes" id="UP000615446">
    <property type="component" value="Unassembled WGS sequence"/>
</dbReference>
<dbReference type="Gene3D" id="1.10.510.10">
    <property type="entry name" value="Transferase(Phosphotransferase) domain 1"/>
    <property type="match status" value="1"/>
</dbReference>
<evidence type="ECO:0000256" key="5">
    <source>
        <dbReference type="ARBA" id="ARBA00022840"/>
    </source>
</evidence>
<dbReference type="InterPro" id="IPR000719">
    <property type="entry name" value="Prot_kinase_dom"/>
</dbReference>
<sequence>MGLCKPADYNESEVTKNGIFGVLPYIAPEIIKCKHYTSAADIYSFGIIMYEIISGLPPYPNATHDQFLAMNICNGRRPVFNNNTPQLIVQLINRCLDANPLKRPTALEICKILRGWARELSEPSKPDQTGLIKQIREAEESNNKSSVSYETYSEVIHTSKWFKFDNLPEPKNSDDNNSKYSEFLQFDFTVDS</sequence>
<proteinExistence type="predicted"/>
<name>A0A2Z6Q2J6_9GLOM</name>
<dbReference type="PROSITE" id="PS50011">
    <property type="entry name" value="PROTEIN_KINASE_DOM"/>
    <property type="match status" value="1"/>
</dbReference>
<keyword evidence="3" id="KW-0547">Nucleotide-binding</keyword>
<comment type="caution">
    <text evidence="7">The sequence shown here is derived from an EMBL/GenBank/DDBJ whole genome shotgun (WGS) entry which is preliminary data.</text>
</comment>
<dbReference type="GO" id="GO:0004709">
    <property type="term" value="F:MAP kinase kinase kinase activity"/>
    <property type="evidence" value="ECO:0007669"/>
    <property type="project" value="TreeGrafter"/>
</dbReference>
<dbReference type="GO" id="GO:0005524">
    <property type="term" value="F:ATP binding"/>
    <property type="evidence" value="ECO:0007669"/>
    <property type="project" value="UniProtKB-KW"/>
</dbReference>
<dbReference type="GO" id="GO:0007254">
    <property type="term" value="P:JNK cascade"/>
    <property type="evidence" value="ECO:0007669"/>
    <property type="project" value="TreeGrafter"/>
</dbReference>
<dbReference type="EMBL" id="BLAL01000313">
    <property type="protein sequence ID" value="GET02548.1"/>
    <property type="molecule type" value="Genomic_DNA"/>
</dbReference>
<dbReference type="PANTHER" id="PTHR46716">
    <property type="entry name" value="MITOGEN-ACTIVATED PROTEIN KINASE KINASE KINASE 7"/>
    <property type="match status" value="1"/>
</dbReference>
<feature type="domain" description="Protein kinase" evidence="6">
    <location>
        <begin position="1"/>
        <end position="117"/>
    </location>
</feature>
<keyword evidence="4 8" id="KW-0418">Kinase</keyword>
<keyword evidence="2" id="KW-0808">Transferase</keyword>
<evidence type="ECO:0000256" key="3">
    <source>
        <dbReference type="ARBA" id="ARBA00022741"/>
    </source>
</evidence>
<evidence type="ECO:0000259" key="6">
    <source>
        <dbReference type="PROSITE" id="PS50011"/>
    </source>
</evidence>
<dbReference type="Pfam" id="PF07714">
    <property type="entry name" value="PK_Tyr_Ser-Thr"/>
    <property type="match status" value="1"/>
</dbReference>
<protein>
    <submittedName>
        <fullName evidence="8">Kinase-like domain-containing protein</fullName>
    </submittedName>
</protein>
<keyword evidence="1" id="KW-0723">Serine/threonine-protein kinase</keyword>
<dbReference type="InterPro" id="IPR001245">
    <property type="entry name" value="Ser-Thr/Tyr_kinase_cat_dom"/>
</dbReference>
<organism evidence="7 9">
    <name type="scientific">Rhizophagus clarus</name>
    <dbReference type="NCBI Taxonomy" id="94130"/>
    <lineage>
        <taxon>Eukaryota</taxon>
        <taxon>Fungi</taxon>
        <taxon>Fungi incertae sedis</taxon>
        <taxon>Mucoromycota</taxon>
        <taxon>Glomeromycotina</taxon>
        <taxon>Glomeromycetes</taxon>
        <taxon>Glomerales</taxon>
        <taxon>Glomeraceae</taxon>
        <taxon>Rhizophagus</taxon>
    </lineage>
</organism>
<reference evidence="8" key="2">
    <citation type="submission" date="2019-10" db="EMBL/GenBank/DDBJ databases">
        <title>Conservation and host-specific expression of non-tandemly repeated heterogenous ribosome RNA gene in arbuscular mycorrhizal fungi.</title>
        <authorList>
            <person name="Maeda T."/>
            <person name="Kobayashi Y."/>
            <person name="Nakagawa T."/>
            <person name="Ezawa T."/>
            <person name="Yamaguchi K."/>
            <person name="Bino T."/>
            <person name="Nishimoto Y."/>
            <person name="Shigenobu S."/>
            <person name="Kawaguchi M."/>
        </authorList>
    </citation>
    <scope>NUCLEOTIDE SEQUENCE</scope>
    <source>
        <strain evidence="8">HR1</strain>
    </source>
</reference>
<dbReference type="Proteomes" id="UP000247702">
    <property type="component" value="Unassembled WGS sequence"/>
</dbReference>
<keyword evidence="5" id="KW-0067">ATP-binding</keyword>
<evidence type="ECO:0000256" key="2">
    <source>
        <dbReference type="ARBA" id="ARBA00022679"/>
    </source>
</evidence>
<evidence type="ECO:0000256" key="4">
    <source>
        <dbReference type="ARBA" id="ARBA00022777"/>
    </source>
</evidence>
<accession>A0A2Z6Q2J6</accession>
<dbReference type="InterPro" id="IPR011009">
    <property type="entry name" value="Kinase-like_dom_sf"/>
</dbReference>
<dbReference type="GO" id="GO:0006955">
    <property type="term" value="P:immune response"/>
    <property type="evidence" value="ECO:0007669"/>
    <property type="project" value="TreeGrafter"/>
</dbReference>
<evidence type="ECO:0000313" key="8">
    <source>
        <dbReference type="EMBL" id="GET02548.1"/>
    </source>
</evidence>